<gene>
    <name evidence="2" type="ORF">C1I92_32425</name>
</gene>
<evidence type="ECO:0000313" key="2">
    <source>
        <dbReference type="EMBL" id="PZF79192.1"/>
    </source>
</evidence>
<dbReference type="Proteomes" id="UP000248764">
    <property type="component" value="Unassembled WGS sequence"/>
</dbReference>
<evidence type="ECO:0000313" key="3">
    <source>
        <dbReference type="Proteomes" id="UP000248764"/>
    </source>
</evidence>
<reference evidence="2 3" key="1">
    <citation type="submission" date="2018-01" db="EMBL/GenBank/DDBJ databases">
        <title>Draft genome sequence of Jiangella sp. GTF31.</title>
        <authorList>
            <person name="Sahin N."/>
            <person name="Ay H."/>
            <person name="Saygin H."/>
        </authorList>
    </citation>
    <scope>NUCLEOTIDE SEQUENCE [LARGE SCALE GENOMIC DNA]</scope>
    <source>
        <strain evidence="2 3">GTF31</strain>
    </source>
</reference>
<feature type="transmembrane region" description="Helical" evidence="1">
    <location>
        <begin position="84"/>
        <end position="103"/>
    </location>
</feature>
<dbReference type="AlphaFoldDB" id="A0A2W2AZM0"/>
<feature type="transmembrane region" description="Helical" evidence="1">
    <location>
        <begin position="109"/>
        <end position="127"/>
    </location>
</feature>
<protein>
    <submittedName>
        <fullName evidence="2">Uncharacterized protein</fullName>
    </submittedName>
</protein>
<keyword evidence="1" id="KW-0812">Transmembrane</keyword>
<organism evidence="2 3">
    <name type="scientific">Jiangella anatolica</name>
    <dbReference type="NCBI Taxonomy" id="2670374"/>
    <lineage>
        <taxon>Bacteria</taxon>
        <taxon>Bacillati</taxon>
        <taxon>Actinomycetota</taxon>
        <taxon>Actinomycetes</taxon>
        <taxon>Jiangellales</taxon>
        <taxon>Jiangellaceae</taxon>
        <taxon>Jiangella</taxon>
    </lineage>
</organism>
<comment type="caution">
    <text evidence="2">The sequence shown here is derived from an EMBL/GenBank/DDBJ whole genome shotgun (WGS) entry which is preliminary data.</text>
</comment>
<feature type="transmembrane region" description="Helical" evidence="1">
    <location>
        <begin position="51"/>
        <end position="72"/>
    </location>
</feature>
<dbReference type="EMBL" id="POTW01000165">
    <property type="protein sequence ID" value="PZF79192.1"/>
    <property type="molecule type" value="Genomic_DNA"/>
</dbReference>
<keyword evidence="1" id="KW-1133">Transmembrane helix</keyword>
<dbReference type="RefSeq" id="WP_111258759.1">
    <property type="nucleotide sequence ID" value="NZ_POTW01000165.1"/>
</dbReference>
<accession>A0A2W2AZM0</accession>
<proteinExistence type="predicted"/>
<keyword evidence="1" id="KW-0472">Membrane</keyword>
<evidence type="ECO:0000256" key="1">
    <source>
        <dbReference type="SAM" id="Phobius"/>
    </source>
</evidence>
<name>A0A2W2AZM0_9ACTN</name>
<keyword evidence="3" id="KW-1185">Reference proteome</keyword>
<feature type="transmembrane region" description="Helical" evidence="1">
    <location>
        <begin position="7"/>
        <end position="31"/>
    </location>
</feature>
<sequence>MRATYRVLSGLIALAVVFQAAVVAFGGFGFIRELDDGAVITADSDAPNPGPMLHAIGGTMVIPLLALVLLVVSFFAKVRGGVKWAALLLLAVAVQITLGFAGFQLPALGLLHAANAFVILTLALLGVRAAGAATPAASDETTGDAARV</sequence>